<gene>
    <name evidence="4" type="ORF">S06H3_39056</name>
</gene>
<dbReference type="PIRSF" id="PIRSF005067">
    <property type="entry name" value="Tma_RNA-bind_prd"/>
    <property type="match status" value="1"/>
</dbReference>
<dbReference type="InterPro" id="IPR036974">
    <property type="entry name" value="PUA_sf"/>
</dbReference>
<dbReference type="InterPro" id="IPR022430">
    <property type="entry name" value="CHP03684"/>
</dbReference>
<dbReference type="Gene3D" id="2.30.130.10">
    <property type="entry name" value="PUA domain"/>
    <property type="match status" value="1"/>
</dbReference>
<evidence type="ECO:0000313" key="4">
    <source>
        <dbReference type="EMBL" id="GAI41538.1"/>
    </source>
</evidence>
<dbReference type="Gene3D" id="3.10.450.120">
    <property type="entry name" value="Pre-PUA domain, domain 1"/>
    <property type="match status" value="1"/>
</dbReference>
<dbReference type="PROSITE" id="PS50890">
    <property type="entry name" value="PUA"/>
    <property type="match status" value="1"/>
</dbReference>
<evidence type="ECO:0000256" key="1">
    <source>
        <dbReference type="ARBA" id="ARBA00004496"/>
    </source>
</evidence>
<dbReference type="EMBL" id="BARV01023852">
    <property type="protein sequence ID" value="GAI41538.1"/>
    <property type="molecule type" value="Genomic_DNA"/>
</dbReference>
<dbReference type="GO" id="GO:0005737">
    <property type="term" value="C:cytoplasm"/>
    <property type="evidence" value="ECO:0007669"/>
    <property type="project" value="UniProtKB-SubCell"/>
</dbReference>
<evidence type="ECO:0000256" key="2">
    <source>
        <dbReference type="ARBA" id="ARBA00022490"/>
    </source>
</evidence>
<dbReference type="SUPFAM" id="SSF88697">
    <property type="entry name" value="PUA domain-like"/>
    <property type="match status" value="1"/>
</dbReference>
<reference evidence="4" key="1">
    <citation type="journal article" date="2014" name="Front. Microbiol.">
        <title>High frequency of phylogenetically diverse reductive dehalogenase-homologous genes in deep subseafloor sedimentary metagenomes.</title>
        <authorList>
            <person name="Kawai M."/>
            <person name="Futagami T."/>
            <person name="Toyoda A."/>
            <person name="Takaki Y."/>
            <person name="Nishi S."/>
            <person name="Hori S."/>
            <person name="Arai W."/>
            <person name="Tsubouchi T."/>
            <person name="Morono Y."/>
            <person name="Uchiyama I."/>
            <person name="Ito T."/>
            <person name="Fujiyama A."/>
            <person name="Inagaki F."/>
            <person name="Takami H."/>
        </authorList>
    </citation>
    <scope>NUCLEOTIDE SEQUENCE</scope>
    <source>
        <strain evidence="4">Expedition CK06-06</strain>
    </source>
</reference>
<dbReference type="AlphaFoldDB" id="X1ND53"/>
<evidence type="ECO:0000259" key="3">
    <source>
        <dbReference type="SMART" id="SM00359"/>
    </source>
</evidence>
<dbReference type="NCBIfam" id="TIGR03684">
    <property type="entry name" value="arCOG00985"/>
    <property type="match status" value="1"/>
</dbReference>
<dbReference type="NCBIfam" id="TIGR00451">
    <property type="entry name" value="unchar_dom_2"/>
    <property type="match status" value="1"/>
</dbReference>
<dbReference type="Pfam" id="PF17832">
    <property type="entry name" value="Pre-PUA"/>
    <property type="match status" value="1"/>
</dbReference>
<dbReference type="CDD" id="cd21154">
    <property type="entry name" value="PUA_MJ1432-like"/>
    <property type="match status" value="1"/>
</dbReference>
<dbReference type="GO" id="GO:0003723">
    <property type="term" value="F:RNA binding"/>
    <property type="evidence" value="ECO:0007669"/>
    <property type="project" value="InterPro"/>
</dbReference>
<name>X1ND53_9ZZZZ</name>
<proteinExistence type="predicted"/>
<accession>X1ND53</accession>
<dbReference type="GO" id="GO:0001731">
    <property type="term" value="P:formation of translation preinitiation complex"/>
    <property type="evidence" value="ECO:0007669"/>
    <property type="project" value="TreeGrafter"/>
</dbReference>
<dbReference type="PANTHER" id="PTHR22798">
    <property type="entry name" value="MCT-1 PROTEIN"/>
    <property type="match status" value="1"/>
</dbReference>
<protein>
    <recommendedName>
        <fullName evidence="3">PUA domain-containing protein</fullName>
    </recommendedName>
</protein>
<dbReference type="InterPro" id="IPR015947">
    <property type="entry name" value="PUA-like_sf"/>
</dbReference>
<feature type="domain" description="PUA" evidence="3">
    <location>
        <begin position="85"/>
        <end position="160"/>
    </location>
</feature>
<dbReference type="InterPro" id="IPR016437">
    <property type="entry name" value="MCT-1/Tma20"/>
</dbReference>
<dbReference type="InterPro" id="IPR041366">
    <property type="entry name" value="Pre-PUA"/>
</dbReference>
<dbReference type="PANTHER" id="PTHR22798:SF0">
    <property type="entry name" value="MALIGNANT T-CELL-AMPLIFIED SEQUENCE 1"/>
    <property type="match status" value="1"/>
</dbReference>
<organism evidence="4">
    <name type="scientific">marine sediment metagenome</name>
    <dbReference type="NCBI Taxonomy" id="412755"/>
    <lineage>
        <taxon>unclassified sequences</taxon>
        <taxon>metagenomes</taxon>
        <taxon>ecological metagenomes</taxon>
    </lineage>
</organism>
<dbReference type="InterPro" id="IPR004521">
    <property type="entry name" value="Uncharacterised_CHP00451"/>
</dbReference>
<dbReference type="InterPro" id="IPR002478">
    <property type="entry name" value="PUA"/>
</dbReference>
<keyword evidence="2" id="KW-0963">Cytoplasm</keyword>
<sequence length="171" mass="19620">MKFLDIKQRHFIRSSEIKEIISQIKKTYFQSFVDKIFPKKSKVERILIEHGDELIAINNKLSLWKKGKIYIPILSLLLEDNLGLKTIVVDMGAIKFVTNGADIMRPGITKIEPSIKKGDIVRIADETHDRILAVGQATFDAREMEKKTSGKVVKNLHTIKDPVWKFAKTFK</sequence>
<dbReference type="Pfam" id="PF01472">
    <property type="entry name" value="PUA"/>
    <property type="match status" value="1"/>
</dbReference>
<dbReference type="SMART" id="SM00359">
    <property type="entry name" value="PUA"/>
    <property type="match status" value="1"/>
</dbReference>
<comment type="subcellular location">
    <subcellularLocation>
        <location evidence="1">Cytoplasm</location>
    </subcellularLocation>
</comment>
<comment type="caution">
    <text evidence="4">The sequence shown here is derived from an EMBL/GenBank/DDBJ whole genome shotgun (WGS) entry which is preliminary data.</text>
</comment>